<accession>F9G7U2</accession>
<dbReference type="AlphaFoldDB" id="F9G7U2"/>
<organism evidence="1">
    <name type="scientific">Fusarium oxysporum (strain Fo5176)</name>
    <name type="common">Fusarium vascular wilt</name>
    <dbReference type="NCBI Taxonomy" id="660025"/>
    <lineage>
        <taxon>Eukaryota</taxon>
        <taxon>Fungi</taxon>
        <taxon>Dikarya</taxon>
        <taxon>Ascomycota</taxon>
        <taxon>Pezizomycotina</taxon>
        <taxon>Sordariomycetes</taxon>
        <taxon>Hypocreomycetidae</taxon>
        <taxon>Hypocreales</taxon>
        <taxon>Nectriaceae</taxon>
        <taxon>Fusarium</taxon>
        <taxon>Fusarium oxysporum species complex</taxon>
    </lineage>
</organism>
<dbReference type="EMBL" id="AFQF01003641">
    <property type="protein sequence ID" value="EGU74761.1"/>
    <property type="molecule type" value="Genomic_DNA"/>
</dbReference>
<name>F9G7U2_FUSOF</name>
<evidence type="ECO:0000313" key="1">
    <source>
        <dbReference type="EMBL" id="EGU74761.1"/>
    </source>
</evidence>
<gene>
    <name evidence="1" type="ORF">FOXB_14724</name>
</gene>
<comment type="caution">
    <text evidence="1">The sequence shown here is derived from an EMBL/GenBank/DDBJ whole genome shotgun (WGS) entry which is preliminary data.</text>
</comment>
<proteinExistence type="predicted"/>
<protein>
    <submittedName>
        <fullName evidence="1">Uncharacterized protein</fullName>
    </submittedName>
</protein>
<sequence length="33" mass="3519">MAPVSMFSGIKFAGSCGCMRAWNSEAEAYLAEC</sequence>
<reference evidence="1" key="1">
    <citation type="journal article" date="2012" name="Mol. Plant Microbe Interact.">
        <title>A highly conserved effector in Fusarium oxysporum is required for full virulence on Arabidopsis.</title>
        <authorList>
            <person name="Thatcher L.F."/>
            <person name="Gardiner D.M."/>
            <person name="Kazan K."/>
            <person name="Manners J."/>
        </authorList>
    </citation>
    <scope>NUCLEOTIDE SEQUENCE [LARGE SCALE GENOMIC DNA]</scope>
    <source>
        <strain evidence="1">Fo5176</strain>
    </source>
</reference>